<dbReference type="InterPro" id="IPR031815">
    <property type="entry name" value="DUF5074"/>
</dbReference>
<dbReference type="RefSeq" id="WP_341695524.1">
    <property type="nucleotide sequence ID" value="NZ_JBBYHR010000001.1"/>
</dbReference>
<evidence type="ECO:0000256" key="1">
    <source>
        <dbReference type="SAM" id="SignalP"/>
    </source>
</evidence>
<name>A0ABU9HTE2_9FLAO</name>
<protein>
    <submittedName>
        <fullName evidence="2">DUF5074 domain-containing protein</fullName>
    </submittedName>
</protein>
<reference evidence="2 3" key="1">
    <citation type="submission" date="2024-04" db="EMBL/GenBank/DDBJ databases">
        <title>Flavobacterium sp. DGU11 16S ribosomal RNA gene Genome sequencing and assembly.</title>
        <authorList>
            <person name="Park S."/>
        </authorList>
    </citation>
    <scope>NUCLEOTIDE SEQUENCE [LARGE SCALE GENOMIC DNA]</scope>
    <source>
        <strain evidence="2 3">DGU11</strain>
    </source>
</reference>
<proteinExistence type="predicted"/>
<keyword evidence="3" id="KW-1185">Reference proteome</keyword>
<dbReference type="SUPFAM" id="SSF63825">
    <property type="entry name" value="YWTD domain"/>
    <property type="match status" value="1"/>
</dbReference>
<gene>
    <name evidence="2" type="ORF">AAEO56_02940</name>
</gene>
<organism evidence="2 3">
    <name type="scientific">Flavobacterium arundinis</name>
    <dbReference type="NCBI Taxonomy" id="3139143"/>
    <lineage>
        <taxon>Bacteria</taxon>
        <taxon>Pseudomonadati</taxon>
        <taxon>Bacteroidota</taxon>
        <taxon>Flavobacteriia</taxon>
        <taxon>Flavobacteriales</taxon>
        <taxon>Flavobacteriaceae</taxon>
        <taxon>Flavobacterium</taxon>
    </lineage>
</organism>
<evidence type="ECO:0000313" key="2">
    <source>
        <dbReference type="EMBL" id="MEL1243207.1"/>
    </source>
</evidence>
<keyword evidence="1" id="KW-0732">Signal</keyword>
<dbReference type="PANTHER" id="PTHR47197">
    <property type="entry name" value="PROTEIN NIRF"/>
    <property type="match status" value="1"/>
</dbReference>
<comment type="caution">
    <text evidence="2">The sequence shown here is derived from an EMBL/GenBank/DDBJ whole genome shotgun (WGS) entry which is preliminary data.</text>
</comment>
<feature type="chain" id="PRO_5046788221" evidence="1">
    <location>
        <begin position="22"/>
        <end position="355"/>
    </location>
</feature>
<feature type="signal peptide" evidence="1">
    <location>
        <begin position="1"/>
        <end position="21"/>
    </location>
</feature>
<dbReference type="InterPro" id="IPR051200">
    <property type="entry name" value="Host-pathogen_enzymatic-act"/>
</dbReference>
<dbReference type="Proteomes" id="UP001464555">
    <property type="component" value="Unassembled WGS sequence"/>
</dbReference>
<dbReference type="Pfam" id="PF16819">
    <property type="entry name" value="DUF5074"/>
    <property type="match status" value="1"/>
</dbReference>
<sequence>MKLNKLLLTALAGSLFFVSCSDDDSVNAPSGAYDNGVLILNQGGFGHGDASVSFLSNDFVLENNIFASVNPGNILGDTGQDIGFNGDLAYIVMNFSNKIEIVNRYTFAHVATITGDLDNPRYIAFHNGKGFVTNWGDATDTTDDFVAVVDLSNNTITSEIGVAEGPERIIEENGKLYVTHKGGYGYGNTVTVINASTNAVVTSIAVGDVPNTMEEENGKLYVLCEGKPSWAGAETAGSLKVINLSNNTVASTLNLSAGSHPSNLVIENNKIYYTVDSNIFAIPVNATALPTEPLFTTEEQGVYGVYSFAVKGGHIYVGDAMDYNSNGKVYTYSLTGALENTFTVGVIPAGFYFNE</sequence>
<evidence type="ECO:0000313" key="3">
    <source>
        <dbReference type="Proteomes" id="UP001464555"/>
    </source>
</evidence>
<dbReference type="InterPro" id="IPR015943">
    <property type="entry name" value="WD40/YVTN_repeat-like_dom_sf"/>
</dbReference>
<dbReference type="Gene3D" id="2.130.10.10">
    <property type="entry name" value="YVTN repeat-like/Quinoprotein amine dehydrogenase"/>
    <property type="match status" value="1"/>
</dbReference>
<dbReference type="PROSITE" id="PS51257">
    <property type="entry name" value="PROKAR_LIPOPROTEIN"/>
    <property type="match status" value="1"/>
</dbReference>
<accession>A0ABU9HTE2</accession>
<dbReference type="EMBL" id="JBBYHR010000001">
    <property type="protein sequence ID" value="MEL1243207.1"/>
    <property type="molecule type" value="Genomic_DNA"/>
</dbReference>
<dbReference type="PANTHER" id="PTHR47197:SF3">
    <property type="entry name" value="DIHYDRO-HEME D1 DEHYDROGENASE"/>
    <property type="match status" value="1"/>
</dbReference>